<feature type="transmembrane region" description="Helical" evidence="3">
    <location>
        <begin position="204"/>
        <end position="224"/>
    </location>
</feature>
<accession>A0A540MC89</accession>
<proteinExistence type="predicted"/>
<comment type="caution">
    <text evidence="4">The sequence shown here is derived from an EMBL/GenBank/DDBJ whole genome shotgun (WGS) entry which is preliminary data.</text>
</comment>
<keyword evidence="3" id="KW-0812">Transmembrane</keyword>
<feature type="compositionally biased region" description="Basic and acidic residues" evidence="2">
    <location>
        <begin position="786"/>
        <end position="808"/>
    </location>
</feature>
<organism evidence="4 5">
    <name type="scientific">Malus baccata</name>
    <name type="common">Siberian crab apple</name>
    <name type="synonym">Pyrus baccata</name>
    <dbReference type="NCBI Taxonomy" id="106549"/>
    <lineage>
        <taxon>Eukaryota</taxon>
        <taxon>Viridiplantae</taxon>
        <taxon>Streptophyta</taxon>
        <taxon>Embryophyta</taxon>
        <taxon>Tracheophyta</taxon>
        <taxon>Spermatophyta</taxon>
        <taxon>Magnoliopsida</taxon>
        <taxon>eudicotyledons</taxon>
        <taxon>Gunneridae</taxon>
        <taxon>Pentapetalae</taxon>
        <taxon>rosids</taxon>
        <taxon>fabids</taxon>
        <taxon>Rosales</taxon>
        <taxon>Rosaceae</taxon>
        <taxon>Amygdaloideae</taxon>
        <taxon>Maleae</taxon>
        <taxon>Malus</taxon>
    </lineage>
</organism>
<dbReference type="AlphaFoldDB" id="A0A540MC89"/>
<feature type="region of interest" description="Disordered" evidence="2">
    <location>
        <begin position="263"/>
        <end position="423"/>
    </location>
</feature>
<evidence type="ECO:0000313" key="4">
    <source>
        <dbReference type="EMBL" id="TQD96353.1"/>
    </source>
</evidence>
<feature type="coiled-coil region" evidence="1">
    <location>
        <begin position="485"/>
        <end position="524"/>
    </location>
</feature>
<feature type="compositionally biased region" description="Basic and acidic residues" evidence="2">
    <location>
        <begin position="710"/>
        <end position="779"/>
    </location>
</feature>
<name>A0A540MC89_MALBA</name>
<feature type="transmembrane region" description="Helical" evidence="3">
    <location>
        <begin position="138"/>
        <end position="167"/>
    </location>
</feature>
<keyword evidence="5" id="KW-1185">Reference proteome</keyword>
<sequence>MAETRMALKLKQMLLELDNLLLKFERVAMIMMIILADKFEWSSIHDFSLSSMYCLELSRHRRLGIDASHTTSWYTVVGFFATSTICRVCILKFMPPEGQQDFPENRIFSLRPRETKKREALEKMVIELQILLFRMQRFGIFSFILLPRIFAGASAPLFSISNVFYLICFELQLDINPRLLEHDLLFWIERLATVLMFMEPYRGIIAYSLSSLLFLFTNSCYIIAHFTNPKKRSTHTKSEETSGQRIQKLRQQKFSNTAYKFGETSTGEQSKIEKARMEDFPQTDKLEVEQIAPKEEKNKRETNKAEKSDKEMAKVGDEPKENLEVREESPKEEKSKWEEDLVEADDQLKEKSEVAEEEPKEENNSWEDDRGEADDQLKEKSEVAEEAPKEQNNSWEDDCGEADERLKEKLEVDHRPAAKEEENGWEDWLLPEFGRFVNWEDVNIANDNSNWGEELRQADEASSFNDNSSKEIEDNLKVKTAENVRIDSEEVVAEIEAERLKAENENLKREKKALDEKLSSESLVYEDSRCVWETQNQKLNAMLHEAYLESEGLVKELENHCKLVKEMVTRLDSYEEDGRRWEQEKREMSAKLEALTAASEKDKSVAQNCKEDIRINMYMLEHDLLFWIERLATVLMFMEPYRGIIAYSLSSLLFLFTNSCYIIAHFTNPKKRSTHTKSEETSGQRIQKLRQQKFSNTAYKFGETSTGEQSKIEKARMEDFPQTDKLEVEQIAPKEEKNKRETNKAEKSDKEMAKVGDEPKENLEVREESPKEEKSKWEEDLVEADDQLKEKPEVAEEGPKEENNSREDDWGEADDQLKEKLEVDHRPAAKEEENGWEDWLLPEFGRFVNWEGVNIANDNSNWGEELRQADEASSFNDNSSKEIEDNLEVKTAENVRIDSEEVVAEIEAERLKAENENLKREKKALDEKLSSESLVYEDSRCVWETQNQKLNAMLHEAYLESEGLVKELENHCKLVKEMVTRLDSYEEDGRRWEQEKREMSAKLEALTAASEKDKSVAQNCKEDIRKEWEEEKASLTQRLSAAYFACNYYYRVIKNYEKTNLRAQTPASERDQDVAQNCTEDHQIKWEDEKTALTQQLSEANSLCQYYYDVALHNAETALKLEEEKNTRLRGCEEKHLRLTQRNADLAKNLQHETDSARHFRNLVYKLDEKCWMLEDEKINLTAKLCAATASSELYRSMLHDKGC</sequence>
<keyword evidence="1" id="KW-0175">Coiled coil</keyword>
<feature type="compositionally biased region" description="Acidic residues" evidence="2">
    <location>
        <begin position="355"/>
        <end position="372"/>
    </location>
</feature>
<feature type="compositionally biased region" description="Basic and acidic residues" evidence="2">
    <location>
        <begin position="270"/>
        <end position="339"/>
    </location>
</feature>
<gene>
    <name evidence="4" type="ORF">C1H46_018119</name>
</gene>
<dbReference type="EMBL" id="VIEB01000294">
    <property type="protein sequence ID" value="TQD96353.1"/>
    <property type="molecule type" value="Genomic_DNA"/>
</dbReference>
<dbReference type="Proteomes" id="UP000315295">
    <property type="component" value="Unassembled WGS sequence"/>
</dbReference>
<evidence type="ECO:0000256" key="3">
    <source>
        <dbReference type="SAM" id="Phobius"/>
    </source>
</evidence>
<keyword evidence="3" id="KW-0472">Membrane</keyword>
<feature type="coiled-coil region" evidence="1">
    <location>
        <begin position="975"/>
        <end position="1009"/>
    </location>
</feature>
<feature type="compositionally biased region" description="Basic and acidic residues" evidence="2">
    <location>
        <begin position="373"/>
        <end position="389"/>
    </location>
</feature>
<reference evidence="4 5" key="1">
    <citation type="journal article" date="2019" name="G3 (Bethesda)">
        <title>Sequencing of a Wild Apple (Malus baccata) Genome Unravels the Differences Between Cultivated and Wild Apple Species Regarding Disease Resistance and Cold Tolerance.</title>
        <authorList>
            <person name="Chen X."/>
        </authorList>
    </citation>
    <scope>NUCLEOTIDE SEQUENCE [LARGE SCALE GENOMIC DNA]</scope>
    <source>
        <strain evidence="5">cv. Shandingzi</strain>
        <tissue evidence="4">Leaves</tissue>
    </source>
</reference>
<feature type="coiled-coil region" evidence="1">
    <location>
        <begin position="564"/>
        <end position="598"/>
    </location>
</feature>
<feature type="coiled-coil region" evidence="1">
    <location>
        <begin position="896"/>
        <end position="935"/>
    </location>
</feature>
<feature type="transmembrane region" description="Helical" evidence="3">
    <location>
        <begin position="644"/>
        <end position="664"/>
    </location>
</feature>
<evidence type="ECO:0000256" key="1">
    <source>
        <dbReference type="SAM" id="Coils"/>
    </source>
</evidence>
<evidence type="ECO:0000313" key="5">
    <source>
        <dbReference type="Proteomes" id="UP000315295"/>
    </source>
</evidence>
<feature type="compositionally biased region" description="Basic and acidic residues" evidence="2">
    <location>
        <begin position="402"/>
        <end position="422"/>
    </location>
</feature>
<evidence type="ECO:0000256" key="2">
    <source>
        <dbReference type="SAM" id="MobiDB-lite"/>
    </source>
</evidence>
<feature type="region of interest" description="Disordered" evidence="2">
    <location>
        <begin position="697"/>
        <end position="820"/>
    </location>
</feature>
<keyword evidence="3" id="KW-1133">Transmembrane helix</keyword>
<protein>
    <submittedName>
        <fullName evidence="4">Uncharacterized protein</fullName>
    </submittedName>
</protein>
<feature type="compositionally biased region" description="Polar residues" evidence="2">
    <location>
        <begin position="697"/>
        <end position="709"/>
    </location>
</feature>